<accession>A0ABM5FVI9</accession>
<feature type="compositionally biased region" description="Gly residues" evidence="10">
    <location>
        <begin position="215"/>
        <end position="226"/>
    </location>
</feature>
<name>A0ABM5FVI9_9SAUR</name>
<evidence type="ECO:0000256" key="7">
    <source>
        <dbReference type="ARBA" id="ARBA00022691"/>
    </source>
</evidence>
<feature type="compositionally biased region" description="Basic residues" evidence="10">
    <location>
        <begin position="251"/>
        <end position="269"/>
    </location>
</feature>
<feature type="compositionally biased region" description="Polar residues" evidence="10">
    <location>
        <begin position="303"/>
        <end position="318"/>
    </location>
</feature>
<feature type="compositionally biased region" description="Basic residues" evidence="10">
    <location>
        <begin position="119"/>
        <end position="128"/>
    </location>
</feature>
<dbReference type="GeneID" id="110078109"/>
<organism evidence="11 12">
    <name type="scientific">Pogona vitticeps</name>
    <name type="common">central bearded dragon</name>
    <dbReference type="NCBI Taxonomy" id="103695"/>
    <lineage>
        <taxon>Eukaryota</taxon>
        <taxon>Metazoa</taxon>
        <taxon>Chordata</taxon>
        <taxon>Craniata</taxon>
        <taxon>Vertebrata</taxon>
        <taxon>Euteleostomi</taxon>
        <taxon>Lepidosauria</taxon>
        <taxon>Squamata</taxon>
        <taxon>Bifurcata</taxon>
        <taxon>Unidentata</taxon>
        <taxon>Episquamata</taxon>
        <taxon>Toxicofera</taxon>
        <taxon>Iguania</taxon>
        <taxon>Acrodonta</taxon>
        <taxon>Agamidae</taxon>
        <taxon>Amphibolurinae</taxon>
        <taxon>Pogona</taxon>
    </lineage>
</organism>
<evidence type="ECO:0000256" key="6">
    <source>
        <dbReference type="ARBA" id="ARBA00022679"/>
    </source>
</evidence>
<keyword evidence="5 9" id="KW-0489">Methyltransferase</keyword>
<keyword evidence="11" id="KW-1185">Reference proteome</keyword>
<dbReference type="InterPro" id="IPR042036">
    <property type="entry name" value="RRP8_N"/>
</dbReference>
<dbReference type="RefSeq" id="XP_072849399.1">
    <property type="nucleotide sequence ID" value="XM_072993298.1"/>
</dbReference>
<dbReference type="Pfam" id="PF05148">
    <property type="entry name" value="Methyltransf_8"/>
    <property type="match status" value="1"/>
</dbReference>
<comment type="subcellular location">
    <subcellularLocation>
        <location evidence="1 9">Nucleus</location>
        <location evidence="1 9">Nucleolus</location>
    </subcellularLocation>
</comment>
<evidence type="ECO:0000256" key="2">
    <source>
        <dbReference type="ARBA" id="ARBA00006301"/>
    </source>
</evidence>
<gene>
    <name evidence="12" type="primary">RRP8</name>
</gene>
<reference evidence="12" key="1">
    <citation type="submission" date="2025-08" db="UniProtKB">
        <authorList>
            <consortium name="RefSeq"/>
        </authorList>
    </citation>
    <scope>IDENTIFICATION</scope>
</reference>
<proteinExistence type="inferred from homology"/>
<evidence type="ECO:0000256" key="1">
    <source>
        <dbReference type="ARBA" id="ARBA00004604"/>
    </source>
</evidence>
<dbReference type="PANTHER" id="PTHR12787:SF0">
    <property type="entry name" value="RIBOSOMAL RNA-PROCESSING PROTEIN 8"/>
    <property type="match status" value="1"/>
</dbReference>
<evidence type="ECO:0000256" key="5">
    <source>
        <dbReference type="ARBA" id="ARBA00022603"/>
    </source>
</evidence>
<comment type="function">
    <text evidence="9">Probable methyltransferase required to silence rDNA.</text>
</comment>
<evidence type="ECO:0000313" key="11">
    <source>
        <dbReference type="Proteomes" id="UP001652642"/>
    </source>
</evidence>
<feature type="compositionally biased region" description="Basic residues" evidence="10">
    <location>
        <begin position="170"/>
        <end position="183"/>
    </location>
</feature>
<feature type="compositionally biased region" description="Low complexity" evidence="10">
    <location>
        <begin position="200"/>
        <end position="214"/>
    </location>
</feature>
<dbReference type="SUPFAM" id="SSF53335">
    <property type="entry name" value="S-adenosyl-L-methionine-dependent methyltransferases"/>
    <property type="match status" value="1"/>
</dbReference>
<dbReference type="EC" id="2.1.1.-" evidence="9"/>
<keyword evidence="6 9" id="KW-0808">Transferase</keyword>
<evidence type="ECO:0000256" key="8">
    <source>
        <dbReference type="ARBA" id="ARBA00023242"/>
    </source>
</evidence>
<dbReference type="InterPro" id="IPR029063">
    <property type="entry name" value="SAM-dependent_MTases_sf"/>
</dbReference>
<dbReference type="Gene3D" id="3.40.50.150">
    <property type="entry name" value="Vaccinia Virus protein VP39"/>
    <property type="match status" value="1"/>
</dbReference>
<dbReference type="Proteomes" id="UP001652642">
    <property type="component" value="Chromosome 3"/>
</dbReference>
<comment type="similarity">
    <text evidence="2 9">Belongs to the methyltransferase superfamily. RRP8 family.</text>
</comment>
<sequence>MVRVGNGTSGSVGGSLSGRIAAGTAAAAAAVLPPSLLSTVWAPRCLRTGPPLRGGGGRAMFEEGEWAPEAGPGGPFVAPRPPSSPSRLFPEGAPPPPGFPLPSRPGPAEGSREQQQQPQRRRLLRATLRRLQEDWAPRRPPGPGPDPDPEGGGGGGGASDSGPEECEGSRRHKRRRKRRQKKRGLQERGQAEPSGPPAPGQKAAAAAATATTGTPSGGGGGGGGGQVEAAAQSSGGLTAGSQLGAPETRLTRKQWRNRQTNKRRQKNKFRAGAGIGSEAKGVGLDQPCVGAPSEEPAGDQGEQDPSASMATELPTSRAASLRQRLEERLDSARFRYINQQLYTCSSQEAAQLFQEDPEALAVYHRGFARQVARWPEKPVQHFVRYLRNRPASLVVADFGCGDCTLARSLRNKVHCFDLVALDPQVTVCDMAQVPLEAESVDVAVFCLALMGTNLCEILEEANRVLRVGGTLLVAEVASRFPDVRAFVGALAQLGFRLLSKDVSSGGRFFYTFEFRKAAPGPVGGSAGKALRGLALRPCLYKRR</sequence>
<evidence type="ECO:0000256" key="4">
    <source>
        <dbReference type="ARBA" id="ARBA00022552"/>
    </source>
</evidence>
<dbReference type="Gene3D" id="1.10.10.2150">
    <property type="entry name" value="Ribosomal RNA-processing protein 8, N-terminal domain"/>
    <property type="match status" value="1"/>
</dbReference>
<keyword evidence="8 9" id="KW-0539">Nucleus</keyword>
<dbReference type="CDD" id="cd02440">
    <property type="entry name" value="AdoMet_MTases"/>
    <property type="match status" value="1"/>
</dbReference>
<keyword evidence="4 9" id="KW-0698">rRNA processing</keyword>
<evidence type="ECO:0000256" key="9">
    <source>
        <dbReference type="RuleBase" id="RU365074"/>
    </source>
</evidence>
<feature type="compositionally biased region" description="Pro residues" evidence="10">
    <location>
        <begin position="92"/>
        <end position="105"/>
    </location>
</feature>
<feature type="region of interest" description="Disordered" evidence="10">
    <location>
        <begin position="64"/>
        <end position="321"/>
    </location>
</feature>
<keyword evidence="7 9" id="KW-0949">S-adenosyl-L-methionine</keyword>
<dbReference type="PANTHER" id="PTHR12787">
    <property type="entry name" value="RIBOSOMAL RNA-PROCESSING PROTEIN 8"/>
    <property type="match status" value="1"/>
</dbReference>
<evidence type="ECO:0000313" key="12">
    <source>
        <dbReference type="RefSeq" id="XP_072849399.1"/>
    </source>
</evidence>
<feature type="compositionally biased region" description="Low complexity" evidence="10">
    <location>
        <begin position="227"/>
        <end position="236"/>
    </location>
</feature>
<evidence type="ECO:0000256" key="10">
    <source>
        <dbReference type="SAM" id="MobiDB-lite"/>
    </source>
</evidence>
<evidence type="ECO:0000256" key="3">
    <source>
        <dbReference type="ARBA" id="ARBA00020203"/>
    </source>
</evidence>
<protein>
    <recommendedName>
        <fullName evidence="3 9">Ribosomal RNA-processing protein 8</fullName>
        <ecNumber evidence="9">2.1.1.-</ecNumber>
    </recommendedName>
</protein>
<dbReference type="InterPro" id="IPR007823">
    <property type="entry name" value="RRP8"/>
</dbReference>
<feature type="compositionally biased region" description="Gly residues" evidence="10">
    <location>
        <begin position="150"/>
        <end position="159"/>
    </location>
</feature>